<protein>
    <recommendedName>
        <fullName evidence="6">Proline-specific endopeptidase</fullName>
    </recommendedName>
</protein>
<dbReference type="Gene3D" id="2.130.10.120">
    <property type="entry name" value="Prolyl oligopeptidase, N-terminal domain"/>
    <property type="match status" value="1"/>
</dbReference>
<dbReference type="Gene3D" id="3.40.50.1820">
    <property type="entry name" value="alpha/beta hydrolase"/>
    <property type="match status" value="1"/>
</dbReference>
<proteinExistence type="inferred from homology"/>
<keyword evidence="2" id="KW-0645">Protease</keyword>
<dbReference type="SUPFAM" id="SSF50993">
    <property type="entry name" value="Peptidase/esterase 'gauge' domain"/>
    <property type="match status" value="1"/>
</dbReference>
<comment type="similarity">
    <text evidence="1">Belongs to the peptidase S9A family.</text>
</comment>
<feature type="domain" description="Peptidase S9 prolyl oligopeptidase catalytic" evidence="8">
    <location>
        <begin position="500"/>
        <end position="713"/>
    </location>
</feature>
<dbReference type="GO" id="GO:0004252">
    <property type="term" value="F:serine-type endopeptidase activity"/>
    <property type="evidence" value="ECO:0007669"/>
    <property type="project" value="InterPro"/>
</dbReference>
<keyword evidence="4" id="KW-0720">Serine protease</keyword>
<dbReference type="PANTHER" id="PTHR11757">
    <property type="entry name" value="PROTEASE FAMILY S9A OLIGOPEPTIDASE"/>
    <property type="match status" value="1"/>
</dbReference>
<dbReference type="InterPro" id="IPR051543">
    <property type="entry name" value="Serine_Peptidase_S9A"/>
</dbReference>
<keyword evidence="7" id="KW-0732">Signal</keyword>
<evidence type="ECO:0000259" key="8">
    <source>
        <dbReference type="Pfam" id="PF00326"/>
    </source>
</evidence>
<evidence type="ECO:0000313" key="11">
    <source>
        <dbReference type="Proteomes" id="UP001348817"/>
    </source>
</evidence>
<sequence length="722" mass="82962">MKFTSKITRLALLPLSGAALFCSCAPESGKNDKLMASMMKEAPDARKDPKKLTKHGHTRIDNYYWMNDRENPEVIDYLNAENDFTKKVLAHTDDFQKNLFEEMKGRIKQTDMSVPYTLRGHVYYTRYEEGKEYPYICRKVAGQDEEKILLDVPEMAKGFEFFQLGGSSVSPDNKFLAFSEDTLGRRKYTIKVKNIETGEVFKDEIPNTTGGITWANDNKTLYYTIKDDALRPHKIIKHTLGDDPKNDKVVFHEEDETFNAFVYKTKSDKYLVIGSSSTLTSEYRILEADNPDGEFRIFQPRTRKLEYGIDHYGDKFYVHTNLDAKNFRLMETPLDKTGKENWSEVIPHRDDVLLEDIDIFKKYLVLSERKDGLTRLRVIKWEDKSDYYLPFNDPAYMAYTSVNVEFDTDILRYGYNSMTTPNSVYDFNMTSKEQTLLKQQEVLGGKFDPTNYASERLYIETRDGEKVPVSLVYKKGFEKNGKAPLLLYAYGSYGYSMDPYFSSARLSLLDRGFVYAIAHIRGGEELGRRWYEDGKLLKKKNTFTDFVDCGDYLIKNKYTSEDKLCAMGGSAGGLLMGAVINMRPDMFRAVVAAVPFVDVVTTMLDESIPLTTGEYDEWGNPNDKEYYDYMLSYSPYDNVTKQAYPGLLITSGLHDSQVQYWEPTKWVAKLRDMNTGDQPILLHTNMDAGHGGASGRFEALKETALEYAFFLDRVGWTEPTAQ</sequence>
<dbReference type="SUPFAM" id="SSF53474">
    <property type="entry name" value="alpha/beta-Hydrolases"/>
    <property type="match status" value="1"/>
</dbReference>
<evidence type="ECO:0000256" key="4">
    <source>
        <dbReference type="ARBA" id="ARBA00022825"/>
    </source>
</evidence>
<organism evidence="10 11">
    <name type="scientific">Fulvitalea axinellae</name>
    <dbReference type="NCBI Taxonomy" id="1182444"/>
    <lineage>
        <taxon>Bacteria</taxon>
        <taxon>Pseudomonadati</taxon>
        <taxon>Bacteroidota</taxon>
        <taxon>Cytophagia</taxon>
        <taxon>Cytophagales</taxon>
        <taxon>Persicobacteraceae</taxon>
        <taxon>Fulvitalea</taxon>
    </lineage>
</organism>
<dbReference type="AlphaFoldDB" id="A0AAU9CMY1"/>
<dbReference type="InterPro" id="IPR029058">
    <property type="entry name" value="AB_hydrolase_fold"/>
</dbReference>
<dbReference type="EMBL" id="AP025314">
    <property type="protein sequence ID" value="BDD10730.1"/>
    <property type="molecule type" value="Genomic_DNA"/>
</dbReference>
<dbReference type="InterPro" id="IPR023302">
    <property type="entry name" value="Pept_S9A_N"/>
</dbReference>
<evidence type="ECO:0000256" key="1">
    <source>
        <dbReference type="ARBA" id="ARBA00005228"/>
    </source>
</evidence>
<evidence type="ECO:0000256" key="2">
    <source>
        <dbReference type="ARBA" id="ARBA00022670"/>
    </source>
</evidence>
<comment type="function">
    <text evidence="5">Cleaves peptide bonds on the C-terminal side of prolyl residues within peptides that are up to approximately 30 amino acids long. Has an absolute requirement for an X-Pro bond in the trans configuration immediately preceding the Pro-Y scissible bond.</text>
</comment>
<evidence type="ECO:0000256" key="7">
    <source>
        <dbReference type="SAM" id="SignalP"/>
    </source>
</evidence>
<dbReference type="PROSITE" id="PS51257">
    <property type="entry name" value="PROKAR_LIPOPROTEIN"/>
    <property type="match status" value="1"/>
</dbReference>
<dbReference type="Pfam" id="PF00326">
    <property type="entry name" value="Peptidase_S9"/>
    <property type="match status" value="1"/>
</dbReference>
<evidence type="ECO:0000259" key="9">
    <source>
        <dbReference type="Pfam" id="PF02897"/>
    </source>
</evidence>
<evidence type="ECO:0000256" key="6">
    <source>
        <dbReference type="ARBA" id="ARBA00081187"/>
    </source>
</evidence>
<evidence type="ECO:0000313" key="10">
    <source>
        <dbReference type="EMBL" id="BDD10730.1"/>
    </source>
</evidence>
<dbReference type="KEGG" id="fax:FUAX_31620"/>
<dbReference type="Pfam" id="PF02897">
    <property type="entry name" value="Peptidase_S9_N"/>
    <property type="match status" value="1"/>
</dbReference>
<feature type="chain" id="PRO_5043605646" description="Proline-specific endopeptidase" evidence="7">
    <location>
        <begin position="22"/>
        <end position="722"/>
    </location>
</feature>
<reference evidence="10 11" key="1">
    <citation type="submission" date="2021-12" db="EMBL/GenBank/DDBJ databases">
        <title>Genome sequencing of bacteria with rrn-lacking chromosome and rrn-plasmid.</title>
        <authorList>
            <person name="Anda M."/>
            <person name="Iwasaki W."/>
        </authorList>
    </citation>
    <scope>NUCLEOTIDE SEQUENCE [LARGE SCALE GENOMIC DNA]</scope>
    <source>
        <strain evidence="10 11">DSM 100852</strain>
    </source>
</reference>
<accession>A0AAU9CMY1</accession>
<feature type="signal peptide" evidence="7">
    <location>
        <begin position="1"/>
        <end position="21"/>
    </location>
</feature>
<dbReference type="GO" id="GO:0006508">
    <property type="term" value="P:proteolysis"/>
    <property type="evidence" value="ECO:0007669"/>
    <property type="project" value="UniProtKB-KW"/>
</dbReference>
<evidence type="ECO:0000256" key="5">
    <source>
        <dbReference type="ARBA" id="ARBA00060121"/>
    </source>
</evidence>
<dbReference type="PANTHER" id="PTHR11757:SF19">
    <property type="entry name" value="PROLYL ENDOPEPTIDASE-LIKE"/>
    <property type="match status" value="1"/>
</dbReference>
<dbReference type="Proteomes" id="UP001348817">
    <property type="component" value="Chromosome"/>
</dbReference>
<feature type="domain" description="Peptidase S9A N-terminal" evidence="9">
    <location>
        <begin position="43"/>
        <end position="440"/>
    </location>
</feature>
<name>A0AAU9CMY1_9BACT</name>
<dbReference type="InterPro" id="IPR002470">
    <property type="entry name" value="Peptidase_S9A"/>
</dbReference>
<evidence type="ECO:0000256" key="3">
    <source>
        <dbReference type="ARBA" id="ARBA00022801"/>
    </source>
</evidence>
<dbReference type="FunFam" id="3.40.50.1820:FF:000005">
    <property type="entry name" value="Prolyl endopeptidase"/>
    <property type="match status" value="1"/>
</dbReference>
<keyword evidence="11" id="KW-1185">Reference proteome</keyword>
<dbReference type="PRINTS" id="PR00862">
    <property type="entry name" value="PROLIGOPTASE"/>
</dbReference>
<gene>
    <name evidence="10" type="primary">ptrB</name>
    <name evidence="10" type="ORF">FUAX_31620</name>
</gene>
<keyword evidence="3" id="KW-0378">Hydrolase</keyword>
<dbReference type="InterPro" id="IPR001375">
    <property type="entry name" value="Peptidase_S9_cat"/>
</dbReference>